<dbReference type="EMBL" id="KZ613512">
    <property type="protein sequence ID" value="PMD15585.1"/>
    <property type="molecule type" value="Genomic_DNA"/>
</dbReference>
<dbReference type="OrthoDB" id="5125733at2759"/>
<reference evidence="2 3" key="1">
    <citation type="submission" date="2016-05" db="EMBL/GenBank/DDBJ databases">
        <title>A degradative enzymes factory behind the ericoid mycorrhizal symbiosis.</title>
        <authorList>
            <consortium name="DOE Joint Genome Institute"/>
            <person name="Martino E."/>
            <person name="Morin E."/>
            <person name="Grelet G."/>
            <person name="Kuo A."/>
            <person name="Kohler A."/>
            <person name="Daghino S."/>
            <person name="Barry K."/>
            <person name="Choi C."/>
            <person name="Cichocki N."/>
            <person name="Clum A."/>
            <person name="Copeland A."/>
            <person name="Hainaut M."/>
            <person name="Haridas S."/>
            <person name="Labutti K."/>
            <person name="Lindquist E."/>
            <person name="Lipzen A."/>
            <person name="Khouja H.-R."/>
            <person name="Murat C."/>
            <person name="Ohm R."/>
            <person name="Olson A."/>
            <person name="Spatafora J."/>
            <person name="Veneault-Fourrey C."/>
            <person name="Henrissat B."/>
            <person name="Grigoriev I."/>
            <person name="Martin F."/>
            <person name="Perotto S."/>
        </authorList>
    </citation>
    <scope>NUCLEOTIDE SEQUENCE [LARGE SCALE GENOMIC DNA]</scope>
    <source>
        <strain evidence="2 3">UAMH 7357</strain>
    </source>
</reference>
<dbReference type="AlphaFoldDB" id="A0A2J6PNI1"/>
<dbReference type="PANTHER" id="PTHR33112">
    <property type="entry name" value="DOMAIN PROTEIN, PUTATIVE-RELATED"/>
    <property type="match status" value="1"/>
</dbReference>
<proteinExistence type="predicted"/>
<dbReference type="PANTHER" id="PTHR33112:SF16">
    <property type="entry name" value="HETEROKARYON INCOMPATIBILITY DOMAIN-CONTAINING PROTEIN"/>
    <property type="match status" value="1"/>
</dbReference>
<feature type="domain" description="Heterokaryon incompatibility" evidence="1">
    <location>
        <begin position="254"/>
        <end position="400"/>
    </location>
</feature>
<accession>A0A2J6PNI1</accession>
<dbReference type="Proteomes" id="UP000235672">
    <property type="component" value="Unassembled WGS sequence"/>
</dbReference>
<protein>
    <submittedName>
        <fullName evidence="2">HET-domain-containing protein</fullName>
    </submittedName>
</protein>
<sequence>MPPLALDPHSCEHCQQLKIDETTRPKRQNDNHSSQEDIYMPLNFNCRKIFAGATYGCSFCKWLLATEWIHRSVTVEETYRRATNVKPGYESVIDALAEQSIRMDDYLPPPDPANTLSKYFEDNTKEDMDDLTLVCTFEKHMDIRLFGLWDWKKKHLVYRTRHGFSVFTSPGDPAAGVISTRAIEKEVGSDIILAKVLGWLHECLQGEIRGKKLHKHCPSPRDDYLPTRLIEITKVGDDFKLKVKATSGSPTEPYCALSYCWGGEQHIKSTKASLLTWMESIPWDDLPQTLRDAVTVCQKLNIKYLWVDAFCIVQDDQEDKTIEIAQMPNVYYNSTLTIAASRASNVREGFLEERSERQFIPEVFTLKYHANRAKSPGSITLIRTQITPEPLDTRGWTLQERLLSARTLEFGSRQLRFICQHNPRGATDGWRLKPEHNKFRQDNLESIEVLQASFDIKSKNPEVNVYYDVMETWYRLVAVYSHRNLTLPEDRILAISGIAERYGRFLNDSYLAGLWRSTLSRSLYWKVTDNTRPRPDVWQGPSWSWVSLSSPVEFPHASSLDTVEPHVVAVDIDLRNTANPYGAIIEGSGRLIVKGRRLTAVLFFSPSEFGGTSTSATSLKMNETGGLFDIRISVDSLEEARKAADDGGIDLLELSGLCTDERWSTRGLVVWRYGEDSFTRLGTFEYQTDGTESRKHNESVEDWRLRASREFNWFGTVETRIYDIL</sequence>
<dbReference type="STRING" id="1745343.A0A2J6PNI1"/>
<evidence type="ECO:0000313" key="3">
    <source>
        <dbReference type="Proteomes" id="UP000235672"/>
    </source>
</evidence>
<name>A0A2J6PNI1_9HELO</name>
<keyword evidence="3" id="KW-1185">Reference proteome</keyword>
<evidence type="ECO:0000313" key="2">
    <source>
        <dbReference type="EMBL" id="PMD15585.1"/>
    </source>
</evidence>
<evidence type="ECO:0000259" key="1">
    <source>
        <dbReference type="Pfam" id="PF06985"/>
    </source>
</evidence>
<gene>
    <name evidence="2" type="ORF">NA56DRAFT_608686</name>
</gene>
<dbReference type="InterPro" id="IPR010730">
    <property type="entry name" value="HET"/>
</dbReference>
<organism evidence="2 3">
    <name type="scientific">Hyaloscypha hepaticicola</name>
    <dbReference type="NCBI Taxonomy" id="2082293"/>
    <lineage>
        <taxon>Eukaryota</taxon>
        <taxon>Fungi</taxon>
        <taxon>Dikarya</taxon>
        <taxon>Ascomycota</taxon>
        <taxon>Pezizomycotina</taxon>
        <taxon>Leotiomycetes</taxon>
        <taxon>Helotiales</taxon>
        <taxon>Hyaloscyphaceae</taxon>
        <taxon>Hyaloscypha</taxon>
    </lineage>
</organism>
<dbReference type="Pfam" id="PF06985">
    <property type="entry name" value="HET"/>
    <property type="match status" value="1"/>
</dbReference>